<dbReference type="SUPFAM" id="SSF53474">
    <property type="entry name" value="alpha/beta-Hydrolases"/>
    <property type="match status" value="1"/>
</dbReference>
<dbReference type="InterPro" id="IPR023213">
    <property type="entry name" value="CAT-like_dom_sf"/>
</dbReference>
<dbReference type="InterPro" id="IPR020845">
    <property type="entry name" value="AMP-binding_CS"/>
</dbReference>
<dbReference type="FunFam" id="1.10.1200.10:FF:000005">
    <property type="entry name" value="Nonribosomal peptide synthetase 1"/>
    <property type="match status" value="1"/>
</dbReference>
<evidence type="ECO:0000313" key="6">
    <source>
        <dbReference type="EMBL" id="QDL10314.1"/>
    </source>
</evidence>
<dbReference type="SUPFAM" id="SSF56801">
    <property type="entry name" value="Acetyl-CoA synthetase-like"/>
    <property type="match status" value="1"/>
</dbReference>
<dbReference type="Pfam" id="PF00550">
    <property type="entry name" value="PP-binding"/>
    <property type="match status" value="1"/>
</dbReference>
<dbReference type="PROSITE" id="PS50075">
    <property type="entry name" value="CARRIER"/>
    <property type="match status" value="1"/>
</dbReference>
<dbReference type="InterPro" id="IPR045851">
    <property type="entry name" value="AMP-bd_C_sf"/>
</dbReference>
<dbReference type="PROSITE" id="PS00455">
    <property type="entry name" value="AMP_BINDING"/>
    <property type="match status" value="1"/>
</dbReference>
<dbReference type="SUPFAM" id="SSF47336">
    <property type="entry name" value="ACP-like"/>
    <property type="match status" value="1"/>
</dbReference>
<dbReference type="Gene3D" id="3.40.50.980">
    <property type="match status" value="2"/>
</dbReference>
<dbReference type="InterPro" id="IPR036736">
    <property type="entry name" value="ACP-like_sf"/>
</dbReference>
<protein>
    <submittedName>
        <fullName evidence="6">Non-ribosomal peptide synthetase</fullName>
    </submittedName>
</protein>
<evidence type="ECO:0000259" key="5">
    <source>
        <dbReference type="PROSITE" id="PS50075"/>
    </source>
</evidence>
<evidence type="ECO:0000256" key="1">
    <source>
        <dbReference type="ARBA" id="ARBA00001957"/>
    </source>
</evidence>
<dbReference type="EMBL" id="CP030118">
    <property type="protein sequence ID" value="QDL10314.1"/>
    <property type="molecule type" value="Genomic_DNA"/>
</dbReference>
<dbReference type="Gene3D" id="2.30.38.10">
    <property type="entry name" value="Luciferase, Domain 3"/>
    <property type="match status" value="1"/>
</dbReference>
<dbReference type="GO" id="GO:0047527">
    <property type="term" value="F:2,3-dihydroxybenzoate-serine ligase activity"/>
    <property type="evidence" value="ECO:0007669"/>
    <property type="project" value="TreeGrafter"/>
</dbReference>
<dbReference type="InterPro" id="IPR029058">
    <property type="entry name" value="AB_hydrolase_fold"/>
</dbReference>
<reference evidence="6 7" key="1">
    <citation type="submission" date="2018-06" db="EMBL/GenBank/DDBJ databases">
        <title>Comparative genomics of Brasilonema spp. strains.</title>
        <authorList>
            <person name="Alvarenga D.O."/>
            <person name="Fiore M.F."/>
            <person name="Varani A.M."/>
        </authorList>
    </citation>
    <scope>NUCLEOTIDE SEQUENCE [LARGE SCALE GENOMIC DNA]</scope>
    <source>
        <strain evidence="6 7">CENA114</strain>
    </source>
</reference>
<dbReference type="PANTHER" id="PTHR45527">
    <property type="entry name" value="NONRIBOSOMAL PEPTIDE SYNTHETASE"/>
    <property type="match status" value="1"/>
</dbReference>
<dbReference type="GO" id="GO:0005829">
    <property type="term" value="C:cytosol"/>
    <property type="evidence" value="ECO:0007669"/>
    <property type="project" value="TreeGrafter"/>
</dbReference>
<comment type="cofactor">
    <cofactor evidence="1">
        <name>pantetheine 4'-phosphate</name>
        <dbReference type="ChEBI" id="CHEBI:47942"/>
    </cofactor>
</comment>
<dbReference type="FunFam" id="3.40.50.980:FF:000001">
    <property type="entry name" value="Non-ribosomal peptide synthetase"/>
    <property type="match status" value="1"/>
</dbReference>
<dbReference type="Gene3D" id="3.30.300.30">
    <property type="match status" value="1"/>
</dbReference>
<dbReference type="Pfam" id="PF13193">
    <property type="entry name" value="AMP-binding_C"/>
    <property type="match status" value="1"/>
</dbReference>
<keyword evidence="7" id="KW-1185">Reference proteome</keyword>
<dbReference type="CDD" id="cd12116">
    <property type="entry name" value="A_NRPS_Ta1_like"/>
    <property type="match status" value="1"/>
</dbReference>
<evidence type="ECO:0000256" key="2">
    <source>
        <dbReference type="ARBA" id="ARBA00006432"/>
    </source>
</evidence>
<dbReference type="InterPro" id="IPR009081">
    <property type="entry name" value="PP-bd_ACP"/>
</dbReference>
<dbReference type="GO" id="GO:0031177">
    <property type="term" value="F:phosphopantetheine binding"/>
    <property type="evidence" value="ECO:0007669"/>
    <property type="project" value="TreeGrafter"/>
</dbReference>
<dbReference type="Gene3D" id="3.30.559.30">
    <property type="entry name" value="Nonribosomal peptide synthetase, condensation domain"/>
    <property type="match status" value="1"/>
</dbReference>
<dbReference type="NCBIfam" id="TIGR01733">
    <property type="entry name" value="AA-adenyl-dom"/>
    <property type="match status" value="1"/>
</dbReference>
<dbReference type="Gene3D" id="1.10.1200.10">
    <property type="entry name" value="ACP-like"/>
    <property type="match status" value="1"/>
</dbReference>
<keyword evidence="3" id="KW-0596">Phosphopantetheine</keyword>
<dbReference type="GO" id="GO:0009366">
    <property type="term" value="C:enterobactin synthetase complex"/>
    <property type="evidence" value="ECO:0007669"/>
    <property type="project" value="TreeGrafter"/>
</dbReference>
<keyword evidence="4" id="KW-0597">Phosphoprotein</keyword>
<dbReference type="InterPro" id="IPR001242">
    <property type="entry name" value="Condensation_dom"/>
</dbReference>
<evidence type="ECO:0000256" key="3">
    <source>
        <dbReference type="ARBA" id="ARBA00022450"/>
    </source>
</evidence>
<dbReference type="InterPro" id="IPR000873">
    <property type="entry name" value="AMP-dep_synth/lig_dom"/>
</dbReference>
<dbReference type="FunFam" id="2.30.38.10:FF:000001">
    <property type="entry name" value="Non-ribosomal peptide synthetase PvdI"/>
    <property type="match status" value="1"/>
</dbReference>
<comment type="similarity">
    <text evidence="2">Belongs to the ATP-dependent AMP-binding enzyme family.</text>
</comment>
<dbReference type="Pfam" id="PF00501">
    <property type="entry name" value="AMP-binding"/>
    <property type="match status" value="1"/>
</dbReference>
<dbReference type="FunFam" id="3.40.50.12780:FF:000012">
    <property type="entry name" value="Non-ribosomal peptide synthetase"/>
    <property type="match status" value="1"/>
</dbReference>
<dbReference type="Pfam" id="PF00668">
    <property type="entry name" value="Condensation"/>
    <property type="match status" value="1"/>
</dbReference>
<dbReference type="InterPro" id="IPR010071">
    <property type="entry name" value="AA_adenyl_dom"/>
</dbReference>
<name>A0A856MJF7_9CYAN</name>
<dbReference type="Gene3D" id="3.40.50.1820">
    <property type="entry name" value="alpha/beta hydrolase"/>
    <property type="match status" value="1"/>
</dbReference>
<dbReference type="GO" id="GO:0008610">
    <property type="term" value="P:lipid biosynthetic process"/>
    <property type="evidence" value="ECO:0007669"/>
    <property type="project" value="UniProtKB-ARBA"/>
</dbReference>
<dbReference type="InterPro" id="IPR025110">
    <property type="entry name" value="AMP-bd_C"/>
</dbReference>
<proteinExistence type="inferred from homology"/>
<sequence>MNQSLNMKASFPLSEVQHKIWFSHHFMPEELNDKVCFAFKINSPVSISDLKKTFQAIIDRHDILRTTYHESEKKIFQEIHDNVEANLEEIDASSWDFHELTNSLLQSAKHPFNLEKAPMIRLSLFSRSATEHILLLIVHSLASDWASLLLLVDDFLQLYLSKNNFLDSNKNIKTLESSQYFYKEYVKKQVNLLESSEGKRLKDYWEKQFSGELPLLELPTRLPQEPLKNNNGSFYSFVINNRLTGLLKKLANDENVSQENLLLTAFKILLYRYTSEKDVLVGLVVNQQDRPEFERVVGNFTNVVISRDLIWESLSFKKFLHQLSHTVSEIKEYQDYPFALLVRQLQSKSNSSHSPICQASFTYRNVETLENISKLFEAVAKKQPTNCGDLELEYWELPQQKVEFDLSLEVIQLSESSLGYFKYNSNLLDEATIAHLSEHFQNLLESIVSNPEQPVAQLPLLSQKEQQKILVEWNATETDYDLSVCLHQLIEAQVERNSDAIAVSFLEEQLTYGELNRKANQLAHYLQTLGVKPEVLVGICVERSLEMLVGLLGILKAGAAYLPLDPGFPQERLELILSDSQVPVLLTDNKKLFADDEHRKVICLRTEKEKIASHSKDNPTPCATAKNLAYVIYTSGSTGKPKGVEIPHGAVVNFLKSMQHEPGIAESDVLLAVTTISFDIAALELYLPLITGAKLVLASREVASDGRRLTELIHTSGATIMQATPASWRMLLAAGWTSSPQLKILCGGEGLTSDLAKHLLEKGDTVWNLYGPTETTIWSTVCQVEATKLSHALVSIGRPIANTQTYILDSHLQPVPIGVLGELYIGGAGVARGYFNRPELTAERFIANPFSQGSCFYRTGDLARYLDDGNIEYVSRIDNQVKIRGFRIELGDIENALSAHPQVRETVVITRSDQPGEKQIVAYITTKQEEPTPDTLRDFLKQKLPDYMVPIAFVILEALPLTPSGKVNRRALPKPTLSSFSQHNEFVAPRNDTEGKLAKIWSEILNIQPIGVKDNFFEIGGNSLSAIYLIASIGQHFGKELPLSAVLTNPTIEKFANLLDTSSNTFENSLLVPIQPKGNKPAFFCVHPAGGHVMCYFKLAHSLSDEQPFYGLQAQGFHGEEEPLTRVEDMASLYIQAIRKFQPNDPYSIGGWSFGGVVAYEMAQQLHKQGQEVSLVILDSYVPILLDKNKKIDAPYLVGVLSRYFGGIAGQDNLVTPDEIKHLSINEQINYILDKAIEVKILPPSNQSQQNRRILDVLVGTLKATYSYLPQPYPGKVTVLRAKEKHIMASDPTLVWVELFSIMDAEDIKIIDVSGNHYTCILEPHLQVLAERLKSSLAEF</sequence>
<dbReference type="Gene3D" id="3.30.559.10">
    <property type="entry name" value="Chloramphenicol acetyltransferase-like domain"/>
    <property type="match status" value="1"/>
</dbReference>
<accession>A0A856MJF7</accession>
<dbReference type="KEGG" id="bsen:DP114_22595"/>
<evidence type="ECO:0000313" key="7">
    <source>
        <dbReference type="Proteomes" id="UP000503129"/>
    </source>
</evidence>
<dbReference type="PANTHER" id="PTHR45527:SF1">
    <property type="entry name" value="FATTY ACID SYNTHASE"/>
    <property type="match status" value="1"/>
</dbReference>
<dbReference type="CDD" id="cd19531">
    <property type="entry name" value="LCL_NRPS-like"/>
    <property type="match status" value="1"/>
</dbReference>
<dbReference type="Pfam" id="PF00975">
    <property type="entry name" value="Thioesterase"/>
    <property type="match status" value="1"/>
</dbReference>
<dbReference type="FunFam" id="3.30.300.30:FF:000010">
    <property type="entry name" value="Enterobactin synthetase component F"/>
    <property type="match status" value="1"/>
</dbReference>
<feature type="domain" description="Carrier" evidence="5">
    <location>
        <begin position="988"/>
        <end position="1063"/>
    </location>
</feature>
<dbReference type="InterPro" id="IPR001031">
    <property type="entry name" value="Thioesterase"/>
</dbReference>
<organism evidence="6 7">
    <name type="scientific">Brasilonema sennae CENA114</name>
    <dbReference type="NCBI Taxonomy" id="415709"/>
    <lineage>
        <taxon>Bacteria</taxon>
        <taxon>Bacillati</taxon>
        <taxon>Cyanobacteriota</taxon>
        <taxon>Cyanophyceae</taxon>
        <taxon>Nostocales</taxon>
        <taxon>Scytonemataceae</taxon>
        <taxon>Brasilonema</taxon>
        <taxon>Bromeliae group (in: Brasilonema)</taxon>
    </lineage>
</organism>
<dbReference type="GO" id="GO:0043041">
    <property type="term" value="P:amino acid activation for nonribosomal peptide biosynthetic process"/>
    <property type="evidence" value="ECO:0007669"/>
    <property type="project" value="TreeGrafter"/>
</dbReference>
<dbReference type="Proteomes" id="UP000503129">
    <property type="component" value="Chromosome"/>
</dbReference>
<evidence type="ECO:0000256" key="4">
    <source>
        <dbReference type="ARBA" id="ARBA00022553"/>
    </source>
</evidence>
<gene>
    <name evidence="6" type="ORF">DP114_22595</name>
</gene>
<dbReference type="SUPFAM" id="SSF52777">
    <property type="entry name" value="CoA-dependent acyltransferases"/>
    <property type="match status" value="2"/>
</dbReference>
<dbReference type="GO" id="GO:0009239">
    <property type="term" value="P:enterobactin biosynthetic process"/>
    <property type="evidence" value="ECO:0007669"/>
    <property type="project" value="TreeGrafter"/>
</dbReference>